<dbReference type="AlphaFoldDB" id="A0A0A9EA88"/>
<reference evidence="1" key="1">
    <citation type="submission" date="2014-09" db="EMBL/GenBank/DDBJ databases">
        <authorList>
            <person name="Magalhaes I.L.F."/>
            <person name="Oliveira U."/>
            <person name="Santos F.R."/>
            <person name="Vidigal T.H.D.A."/>
            <person name="Brescovit A.D."/>
            <person name="Santos A.J."/>
        </authorList>
    </citation>
    <scope>NUCLEOTIDE SEQUENCE</scope>
    <source>
        <tissue evidence="1">Shoot tissue taken approximately 20 cm above the soil surface</tissue>
    </source>
</reference>
<proteinExistence type="predicted"/>
<accession>A0A0A9EA88</accession>
<dbReference type="EMBL" id="GBRH01200256">
    <property type="protein sequence ID" value="JAD97639.1"/>
    <property type="molecule type" value="Transcribed_RNA"/>
</dbReference>
<sequence length="137" mass="16389">MRRRNAMIRRCNLAFFISSLNPSLQNSSTRLLKLGRLEQKMLWHSCYLPVRCCRHLKKVRYYLIFSHSFFIFFHTRRKHPAQARKNGYLDRDILIPYICLDSSHLEKKGRREKKLVFCRAISMAPESFDSFQCLLSS</sequence>
<name>A0A0A9EA88_ARUDO</name>
<organism evidence="1">
    <name type="scientific">Arundo donax</name>
    <name type="common">Giant reed</name>
    <name type="synonym">Donax arundinaceus</name>
    <dbReference type="NCBI Taxonomy" id="35708"/>
    <lineage>
        <taxon>Eukaryota</taxon>
        <taxon>Viridiplantae</taxon>
        <taxon>Streptophyta</taxon>
        <taxon>Embryophyta</taxon>
        <taxon>Tracheophyta</taxon>
        <taxon>Spermatophyta</taxon>
        <taxon>Magnoliopsida</taxon>
        <taxon>Liliopsida</taxon>
        <taxon>Poales</taxon>
        <taxon>Poaceae</taxon>
        <taxon>PACMAD clade</taxon>
        <taxon>Arundinoideae</taxon>
        <taxon>Arundineae</taxon>
        <taxon>Arundo</taxon>
    </lineage>
</organism>
<reference evidence="1" key="2">
    <citation type="journal article" date="2015" name="Data Brief">
        <title>Shoot transcriptome of the giant reed, Arundo donax.</title>
        <authorList>
            <person name="Barrero R.A."/>
            <person name="Guerrero F.D."/>
            <person name="Moolhuijzen P."/>
            <person name="Goolsby J.A."/>
            <person name="Tidwell J."/>
            <person name="Bellgard S.E."/>
            <person name="Bellgard M.I."/>
        </authorList>
    </citation>
    <scope>NUCLEOTIDE SEQUENCE</scope>
    <source>
        <tissue evidence="1">Shoot tissue taken approximately 20 cm above the soil surface</tissue>
    </source>
</reference>
<evidence type="ECO:0000313" key="1">
    <source>
        <dbReference type="EMBL" id="JAD97639.1"/>
    </source>
</evidence>
<protein>
    <submittedName>
        <fullName evidence="1">Uncharacterized protein</fullName>
    </submittedName>
</protein>